<gene>
    <name evidence="1" type="ORF">BD626DRAFT_378821</name>
</gene>
<keyword evidence="2" id="KW-1185">Reference proteome</keyword>
<dbReference type="Proteomes" id="UP000320762">
    <property type="component" value="Unassembled WGS sequence"/>
</dbReference>
<proteinExistence type="predicted"/>
<sequence>EGKLVQIGLNLGPRHARVIGWAKSFTRKLTMEGMVLHDEDVIGAASLMWAIVQSIFPVEVMNDIENGLDRDWLPNIATRNVPEGEGYKISVGGVVYDFPTAKRGPPTTYLSRGYSAWVHH</sequence>
<name>A0A550BW25_9AGAR</name>
<feature type="non-terminal residue" evidence="1">
    <location>
        <position position="120"/>
    </location>
</feature>
<organism evidence="1 2">
    <name type="scientific">Schizophyllum amplum</name>
    <dbReference type="NCBI Taxonomy" id="97359"/>
    <lineage>
        <taxon>Eukaryota</taxon>
        <taxon>Fungi</taxon>
        <taxon>Dikarya</taxon>
        <taxon>Basidiomycota</taxon>
        <taxon>Agaricomycotina</taxon>
        <taxon>Agaricomycetes</taxon>
        <taxon>Agaricomycetidae</taxon>
        <taxon>Agaricales</taxon>
        <taxon>Schizophyllaceae</taxon>
        <taxon>Schizophyllum</taxon>
    </lineage>
</organism>
<protein>
    <submittedName>
        <fullName evidence="1">Uncharacterized protein</fullName>
    </submittedName>
</protein>
<comment type="caution">
    <text evidence="1">The sequence shown here is derived from an EMBL/GenBank/DDBJ whole genome shotgun (WGS) entry which is preliminary data.</text>
</comment>
<dbReference type="AlphaFoldDB" id="A0A550BW25"/>
<dbReference type="STRING" id="97359.A0A550BW25"/>
<evidence type="ECO:0000313" key="1">
    <source>
        <dbReference type="EMBL" id="TRM56741.1"/>
    </source>
</evidence>
<accession>A0A550BW25</accession>
<dbReference type="EMBL" id="VDMD01000060">
    <property type="protein sequence ID" value="TRM56741.1"/>
    <property type="molecule type" value="Genomic_DNA"/>
</dbReference>
<evidence type="ECO:0000313" key="2">
    <source>
        <dbReference type="Proteomes" id="UP000320762"/>
    </source>
</evidence>
<dbReference type="OrthoDB" id="2684108at2759"/>
<feature type="non-terminal residue" evidence="1">
    <location>
        <position position="1"/>
    </location>
</feature>
<reference evidence="1 2" key="1">
    <citation type="journal article" date="2019" name="New Phytol.">
        <title>Comparative genomics reveals unique wood-decay strategies and fruiting body development in the Schizophyllaceae.</title>
        <authorList>
            <person name="Almasi E."/>
            <person name="Sahu N."/>
            <person name="Krizsan K."/>
            <person name="Balint B."/>
            <person name="Kovacs G.M."/>
            <person name="Kiss B."/>
            <person name="Cseklye J."/>
            <person name="Drula E."/>
            <person name="Henrissat B."/>
            <person name="Nagy I."/>
            <person name="Chovatia M."/>
            <person name="Adam C."/>
            <person name="LaButti K."/>
            <person name="Lipzen A."/>
            <person name="Riley R."/>
            <person name="Grigoriev I.V."/>
            <person name="Nagy L.G."/>
        </authorList>
    </citation>
    <scope>NUCLEOTIDE SEQUENCE [LARGE SCALE GENOMIC DNA]</scope>
    <source>
        <strain evidence="1 2">NL-1724</strain>
    </source>
</reference>